<feature type="domain" description="Glycosyltransferase subfamily 4-like N-terminal" evidence="2">
    <location>
        <begin position="16"/>
        <end position="185"/>
    </location>
</feature>
<protein>
    <submittedName>
        <fullName evidence="3">Glycosyltransferase family 4 protein</fullName>
    </submittedName>
</protein>
<dbReference type="PANTHER" id="PTHR12526">
    <property type="entry name" value="GLYCOSYLTRANSFERASE"/>
    <property type="match status" value="1"/>
</dbReference>
<gene>
    <name evidence="3" type="ORF">EKO24_016130</name>
</gene>
<dbReference type="Proteomes" id="UP000733744">
    <property type="component" value="Unassembled WGS sequence"/>
</dbReference>
<dbReference type="InterPro" id="IPR028098">
    <property type="entry name" value="Glyco_trans_4-like_N"/>
</dbReference>
<proteinExistence type="predicted"/>
<accession>A0ABY3C7H7</accession>
<dbReference type="Pfam" id="PF13579">
    <property type="entry name" value="Glyco_trans_4_4"/>
    <property type="match status" value="1"/>
</dbReference>
<keyword evidence="1" id="KW-0472">Membrane</keyword>
<evidence type="ECO:0000313" key="3">
    <source>
        <dbReference type="EMBL" id="TRW92011.1"/>
    </source>
</evidence>
<evidence type="ECO:0000259" key="2">
    <source>
        <dbReference type="Pfam" id="PF13579"/>
    </source>
</evidence>
<name>A0ABY3C7H7_9GAMM</name>
<dbReference type="PANTHER" id="PTHR12526:SF622">
    <property type="entry name" value="GLYCOSYLTRANSFERASE (GROUP I)"/>
    <property type="match status" value="1"/>
</dbReference>
<keyword evidence="1" id="KW-1133">Transmembrane helix</keyword>
<dbReference type="SUPFAM" id="SSF53756">
    <property type="entry name" value="UDP-Glycosyltransferase/glycogen phosphorylase"/>
    <property type="match status" value="1"/>
</dbReference>
<keyword evidence="1" id="KW-0812">Transmembrane</keyword>
<feature type="transmembrane region" description="Helical" evidence="1">
    <location>
        <begin position="81"/>
        <end position="99"/>
    </location>
</feature>
<reference evidence="3 4" key="1">
    <citation type="journal article" date="2019" name="Antonie Van Leeuwenhoek">
        <title>Description of 'Ca. Methylobacter oryzae' KRF1, a novel species from the environmentally important Methylobacter clade 2.</title>
        <authorList>
            <person name="Khatri K."/>
            <person name="Mohite J.A."/>
            <person name="Pandit P.S."/>
            <person name="Bahulikar R."/>
            <person name="Rahalkar M.C."/>
        </authorList>
    </citation>
    <scope>NUCLEOTIDE SEQUENCE [LARGE SCALE GENOMIC DNA]</scope>
    <source>
        <strain evidence="3 4">KRF1</strain>
    </source>
</reference>
<dbReference type="Pfam" id="PF13692">
    <property type="entry name" value="Glyco_trans_1_4"/>
    <property type="match status" value="1"/>
</dbReference>
<evidence type="ECO:0000313" key="4">
    <source>
        <dbReference type="Proteomes" id="UP000733744"/>
    </source>
</evidence>
<dbReference type="RefSeq" id="WP_127028205.1">
    <property type="nucleotide sequence ID" value="NZ_RYFG02000110.1"/>
</dbReference>
<keyword evidence="4" id="KW-1185">Reference proteome</keyword>
<organism evidence="3 4">
    <name type="scientific">Candidatus Methylobacter oryzae</name>
    <dbReference type="NCBI Taxonomy" id="2497749"/>
    <lineage>
        <taxon>Bacteria</taxon>
        <taxon>Pseudomonadati</taxon>
        <taxon>Pseudomonadota</taxon>
        <taxon>Gammaproteobacteria</taxon>
        <taxon>Methylococcales</taxon>
        <taxon>Methylococcaceae</taxon>
        <taxon>Methylobacter</taxon>
    </lineage>
</organism>
<sequence>MKILIVSQYFQPESFRINELALTLQESGHQVSVLTGKPNYPDGEIFPGYRAWGCSREEWSGIKIYRVPLIARGNRNAVKLALNYLSFIVSGLAFAPWLLRRQNYDAILVFAPSPIFQAIPASFLGWIKHCPVALWVQDLWPESAQATGYINNPWILKLLESVVRFVYRHTDLLLVQSTAFHEPVAKLACGKSIKYYPNSVDFAFYSPPDIPLPDIVGLAGKFPVLFAGNVGVGQAVEVIVQAAEILRDYPDIHFVVLGKGSRWEWMREQVETRALNNVHLAGRYPVETMPGLMRQAAALLVTLADQPIFAATIPSKVQAYMAVGRPILACLNGEGARLVSEANAGLAVPAEDAAALADAILRLYRMPAAEREEIGQNGRAYFREHFDHDRLAEQLVEHLHELTLSFGEN</sequence>
<dbReference type="EMBL" id="RYFG02000110">
    <property type="protein sequence ID" value="TRW92011.1"/>
    <property type="molecule type" value="Genomic_DNA"/>
</dbReference>
<evidence type="ECO:0000256" key="1">
    <source>
        <dbReference type="SAM" id="Phobius"/>
    </source>
</evidence>
<comment type="caution">
    <text evidence="3">The sequence shown here is derived from an EMBL/GenBank/DDBJ whole genome shotgun (WGS) entry which is preliminary data.</text>
</comment>
<dbReference type="CDD" id="cd03794">
    <property type="entry name" value="GT4_WbuB-like"/>
    <property type="match status" value="1"/>
</dbReference>
<dbReference type="Gene3D" id="3.40.50.2000">
    <property type="entry name" value="Glycogen Phosphorylase B"/>
    <property type="match status" value="2"/>
</dbReference>